<protein>
    <submittedName>
        <fullName evidence="1">Uncharacterized protein</fullName>
    </submittedName>
</protein>
<accession>A0A081G4I5</accession>
<dbReference type="AlphaFoldDB" id="A0A081G4I5"/>
<evidence type="ECO:0000313" key="1">
    <source>
        <dbReference type="EMBL" id="KEA65690.1"/>
    </source>
</evidence>
<dbReference type="Proteomes" id="UP000028252">
    <property type="component" value="Unassembled WGS sequence"/>
</dbReference>
<evidence type="ECO:0000313" key="2">
    <source>
        <dbReference type="Proteomes" id="UP000028252"/>
    </source>
</evidence>
<comment type="caution">
    <text evidence="1">The sequence shown here is derived from an EMBL/GenBank/DDBJ whole genome shotgun (WGS) entry which is preliminary data.</text>
</comment>
<sequence length="44" mass="5325">MRITFHITFKPIIPLKNKLSIIFTKDDFIVVYTFIYDIVVFINF</sequence>
<dbReference type="PATRIC" id="fig|1232683.4.peg.107"/>
<reference evidence="1 2" key="1">
    <citation type="submission" date="2014-04" db="EMBL/GenBank/DDBJ databases">
        <title>Marinobacterium kochiensis sp. nov., isolated from sediment sample collected from Kochi backwaters in Kerala, India.</title>
        <authorList>
            <person name="Singh A."/>
            <person name="Pinnaka A.K."/>
        </authorList>
    </citation>
    <scope>NUCLEOTIDE SEQUENCE [LARGE SCALE GENOMIC DNA]</scope>
    <source>
        <strain evidence="1 2">AK27</strain>
    </source>
</reference>
<name>A0A081G4I5_9GAMM</name>
<organism evidence="1 2">
    <name type="scientific">Marinobacterium lacunae</name>
    <dbReference type="NCBI Taxonomy" id="1232683"/>
    <lineage>
        <taxon>Bacteria</taxon>
        <taxon>Pseudomonadati</taxon>
        <taxon>Pseudomonadota</taxon>
        <taxon>Gammaproteobacteria</taxon>
        <taxon>Oceanospirillales</taxon>
        <taxon>Oceanospirillaceae</taxon>
        <taxon>Marinobacterium</taxon>
    </lineage>
</organism>
<proteinExistence type="predicted"/>
<keyword evidence="2" id="KW-1185">Reference proteome</keyword>
<dbReference type="EMBL" id="JMQN01000005">
    <property type="protein sequence ID" value="KEA65690.1"/>
    <property type="molecule type" value="Genomic_DNA"/>
</dbReference>
<gene>
    <name evidence="1" type="ORF">ADIMK_0109</name>
</gene>